<evidence type="ECO:0000256" key="2">
    <source>
        <dbReference type="SAM" id="Phobius"/>
    </source>
</evidence>
<dbReference type="Proteomes" id="UP000006565">
    <property type="component" value="Chromosome"/>
</dbReference>
<keyword evidence="2" id="KW-0812">Transmembrane</keyword>
<reference evidence="3 4" key="1">
    <citation type="journal article" date="2010" name="Stand. Genomic Sci.">
        <title>Complete genome sequence of Methanoplanus petrolearius type strain (SEBR 4847).</title>
        <authorList>
            <person name="Brambilla E."/>
            <person name="Djao O.D."/>
            <person name="Daligault H."/>
            <person name="Lapidus A."/>
            <person name="Lucas S."/>
            <person name="Hammon N."/>
            <person name="Nolan M."/>
            <person name="Tice H."/>
            <person name="Cheng J.F."/>
            <person name="Han C."/>
            <person name="Tapia R."/>
            <person name="Goodwin L."/>
            <person name="Pitluck S."/>
            <person name="Liolios K."/>
            <person name="Ivanova N."/>
            <person name="Mavromatis K."/>
            <person name="Mikhailova N."/>
            <person name="Pati A."/>
            <person name="Chen A."/>
            <person name="Palaniappan K."/>
            <person name="Land M."/>
            <person name="Hauser L."/>
            <person name="Chang Y.J."/>
            <person name="Jeffries C.D."/>
            <person name="Rohde M."/>
            <person name="Spring S."/>
            <person name="Sikorski J."/>
            <person name="Goker M."/>
            <person name="Woyke T."/>
            <person name="Bristow J."/>
            <person name="Eisen J.A."/>
            <person name="Markowitz V."/>
            <person name="Hugenholtz P."/>
            <person name="Kyrpides N.C."/>
            <person name="Klenk H.P."/>
        </authorList>
    </citation>
    <scope>NUCLEOTIDE SEQUENCE [LARGE SCALE GENOMIC DNA]</scope>
    <source>
        <strain evidence="4">DSM 11571 / OCM 486 / SEBR 4847</strain>
    </source>
</reference>
<dbReference type="Pfam" id="PF00805">
    <property type="entry name" value="Pentapeptide"/>
    <property type="match status" value="2"/>
</dbReference>
<dbReference type="AlphaFoldDB" id="E1RJ78"/>
<dbReference type="InterPro" id="IPR001646">
    <property type="entry name" value="5peptide_repeat"/>
</dbReference>
<accession>E1RJ78</accession>
<dbReference type="STRING" id="679926.Mpet_0825"/>
<organism evidence="3 4">
    <name type="scientific">Methanolacinia petrolearia (strain DSM 11571 / OCM 486 / SEBR 4847)</name>
    <name type="common">Methanoplanus petrolearius</name>
    <dbReference type="NCBI Taxonomy" id="679926"/>
    <lineage>
        <taxon>Archaea</taxon>
        <taxon>Methanobacteriati</taxon>
        <taxon>Methanobacteriota</taxon>
        <taxon>Stenosarchaea group</taxon>
        <taxon>Methanomicrobia</taxon>
        <taxon>Methanomicrobiales</taxon>
        <taxon>Methanomicrobiaceae</taxon>
        <taxon>Methanolacinia</taxon>
    </lineage>
</organism>
<dbReference type="PANTHER" id="PTHR47485">
    <property type="entry name" value="THYLAKOID LUMENAL 17.4 KDA PROTEIN, CHLOROPLASTIC"/>
    <property type="match status" value="1"/>
</dbReference>
<dbReference type="EMBL" id="CP002117">
    <property type="protein sequence ID" value="ADN35596.1"/>
    <property type="molecule type" value="Genomic_DNA"/>
</dbReference>
<dbReference type="SUPFAM" id="SSF141571">
    <property type="entry name" value="Pentapeptide repeat-like"/>
    <property type="match status" value="1"/>
</dbReference>
<protein>
    <submittedName>
        <fullName evidence="3">Pentapeptide repeat protein</fullName>
    </submittedName>
</protein>
<keyword evidence="2" id="KW-1133">Transmembrane helix</keyword>
<dbReference type="eggNOG" id="arCOG03124">
    <property type="taxonomic scope" value="Archaea"/>
</dbReference>
<evidence type="ECO:0000313" key="3">
    <source>
        <dbReference type="EMBL" id="ADN35596.1"/>
    </source>
</evidence>
<keyword evidence="2" id="KW-0472">Membrane</keyword>
<gene>
    <name evidence="3" type="ordered locus">Mpet_0825</name>
</gene>
<feature type="transmembrane region" description="Helical" evidence="2">
    <location>
        <begin position="7"/>
        <end position="29"/>
    </location>
</feature>
<dbReference type="PANTHER" id="PTHR47485:SF1">
    <property type="entry name" value="THYLAKOID LUMENAL 17.4 KDA PROTEIN, CHLOROPLASTIC"/>
    <property type="match status" value="1"/>
</dbReference>
<keyword evidence="4" id="KW-1185">Reference proteome</keyword>
<dbReference type="OrthoDB" id="110822at2157"/>
<sequence precursor="true">MHERTLLKVTIILLIFLIISAIGNVLFFIEYNSREVCSCNTTSDDTEEVEIVLKEMSYMDYSGVMLEGADLSDANAYKAVFQGTDLRNADLHGGIFSLADFTGADLTDADLVGAAFDYADLSGAVLIGADMRYADLRGADLSGADLTDALIEGTDLRWVTGNYTI</sequence>
<dbReference type="GeneID" id="9743282"/>
<keyword evidence="1" id="KW-0677">Repeat</keyword>
<dbReference type="HOGENOM" id="CLU_1607178_0_0_2"/>
<proteinExistence type="predicted"/>
<dbReference type="RefSeq" id="WP_013328774.1">
    <property type="nucleotide sequence ID" value="NC_014507.1"/>
</dbReference>
<dbReference type="KEGG" id="mpi:Mpet_0825"/>
<evidence type="ECO:0000256" key="1">
    <source>
        <dbReference type="ARBA" id="ARBA00022737"/>
    </source>
</evidence>
<name>E1RJ78_METP4</name>
<evidence type="ECO:0000313" key="4">
    <source>
        <dbReference type="Proteomes" id="UP000006565"/>
    </source>
</evidence>
<dbReference type="Gene3D" id="2.160.20.80">
    <property type="entry name" value="E3 ubiquitin-protein ligase SopA"/>
    <property type="match status" value="1"/>
</dbReference>